<name>A0A514CYZ7_9VIRU</name>
<organism evidence="1">
    <name type="scientific">Leviviridae sp</name>
    <dbReference type="NCBI Taxonomy" id="2027243"/>
    <lineage>
        <taxon>Viruses</taxon>
        <taxon>Riboviria</taxon>
        <taxon>Orthornavirae</taxon>
        <taxon>Lenarviricota</taxon>
        <taxon>Leviviricetes</taxon>
        <taxon>Norzivirales</taxon>
        <taxon>Fiersviridae</taxon>
    </lineage>
</organism>
<evidence type="ECO:0000313" key="1">
    <source>
        <dbReference type="EMBL" id="QDH86580.1"/>
    </source>
</evidence>
<sequence>MSGIETKKTRSTDVLLRGTNYSLYLNGSLIQPGTPVLRRLSGSESIWSTGHPWPPKGHSNGISNIGGSFTLIRREYDVQPGHVVFGSKFIKNDVSLYFDSDVWPDYNTAFLYVLPVPFLNSVMVGKGTVGWNRLKPTAKHGQLGQALGELKDFPKLPVIMSLKEGARKAHSESVSKGFFRLIRKGASPKHLGSEYLNWVFGWQPLLSDIRDLARNVLKAERNLKQLHRDNGNWIRRSGTISHDETSQSSSIPNQNWFMEPAFPSNLVKPGSTTVQDTTVYTERFWFSGAFRYWLGKAPDDMSYQKAITIPGREKYQLSRILFGLDPTDPSLAWELFPWSWLSDWVVPIGPIIDNFYNDSADNLVAAYAYSMAHAKTHSSRTVQCQLVDGQVVGSSCTVKLETMQRTPANPYGFGISYSGLSANRLAILAALGATRLHD</sequence>
<proteinExistence type="predicted"/>
<accession>A0A514CYZ7</accession>
<dbReference type="EMBL" id="MN032775">
    <property type="protein sequence ID" value="QDH86580.1"/>
    <property type="molecule type" value="Genomic_RNA"/>
</dbReference>
<gene>
    <name evidence="1" type="ORF">H4BulkLitter23271_000004</name>
</gene>
<protein>
    <submittedName>
        <fullName evidence="1">Uncharacterized protein</fullName>
    </submittedName>
</protein>
<reference evidence="1" key="1">
    <citation type="submission" date="2019-05" db="EMBL/GenBank/DDBJ databases">
        <title>Metatranscriptomic reconstruction reveals RNA viruses with the potential to shape carbon cycling in soil.</title>
        <authorList>
            <person name="Starr E.P."/>
            <person name="Nuccio E."/>
            <person name="Pett-Ridge J."/>
            <person name="Banfield J.F."/>
            <person name="Firestone M.K."/>
        </authorList>
    </citation>
    <scope>NUCLEOTIDE SEQUENCE</scope>
    <source>
        <strain evidence="1">H4_Bulk_Litter_23_scaffold_271</strain>
    </source>
</reference>